<comment type="caution">
    <text evidence="16">The sequence shown here is derived from an EMBL/GenBank/DDBJ whole genome shotgun (WGS) entry which is preliminary data.</text>
</comment>
<evidence type="ECO:0000256" key="7">
    <source>
        <dbReference type="ARBA" id="ARBA00022741"/>
    </source>
</evidence>
<keyword evidence="6 13" id="KW-0812">Transmembrane</keyword>
<dbReference type="Proteomes" id="UP000677244">
    <property type="component" value="Unassembled WGS sequence"/>
</dbReference>
<dbReference type="CDD" id="cd16922">
    <property type="entry name" value="HATPase_EvgS-ArcB-TorS-like"/>
    <property type="match status" value="1"/>
</dbReference>
<dbReference type="CDD" id="cd00082">
    <property type="entry name" value="HisKA"/>
    <property type="match status" value="1"/>
</dbReference>
<protein>
    <recommendedName>
        <fullName evidence="3">histidine kinase</fullName>
        <ecNumber evidence="3">2.7.13.3</ecNumber>
    </recommendedName>
</protein>
<dbReference type="PRINTS" id="PR00344">
    <property type="entry name" value="BCTRLSENSOR"/>
</dbReference>
<dbReference type="EMBL" id="JAGHKO010000001">
    <property type="protein sequence ID" value="MBO9200810.1"/>
    <property type="molecule type" value="Genomic_DNA"/>
</dbReference>
<dbReference type="Gene3D" id="1.20.120.160">
    <property type="entry name" value="HPT domain"/>
    <property type="match status" value="1"/>
</dbReference>
<dbReference type="InterPro" id="IPR036890">
    <property type="entry name" value="HATPase_C_sf"/>
</dbReference>
<dbReference type="SUPFAM" id="SSF47384">
    <property type="entry name" value="Homodimeric domain of signal transducing histidine kinase"/>
    <property type="match status" value="1"/>
</dbReference>
<reference evidence="16 17" key="1">
    <citation type="submission" date="2021-03" db="EMBL/GenBank/DDBJ databases">
        <title>Assistant Professor.</title>
        <authorList>
            <person name="Huq M.A."/>
        </authorList>
    </citation>
    <scope>NUCLEOTIDE SEQUENCE [LARGE SCALE GENOMIC DNA]</scope>
    <source>
        <strain evidence="16 17">MAH-29</strain>
    </source>
</reference>
<evidence type="ECO:0000259" key="14">
    <source>
        <dbReference type="PROSITE" id="PS50109"/>
    </source>
</evidence>
<keyword evidence="7" id="KW-0547">Nucleotide-binding</keyword>
<dbReference type="InterPro" id="IPR003661">
    <property type="entry name" value="HisK_dim/P_dom"/>
</dbReference>
<keyword evidence="10" id="KW-0902">Two-component regulatory system</keyword>
<evidence type="ECO:0000259" key="15">
    <source>
        <dbReference type="PROSITE" id="PS50110"/>
    </source>
</evidence>
<feature type="transmembrane region" description="Helical" evidence="13">
    <location>
        <begin position="6"/>
        <end position="24"/>
    </location>
</feature>
<dbReference type="SUPFAM" id="SSF55874">
    <property type="entry name" value="ATPase domain of HSP90 chaperone/DNA topoisomerase II/histidine kinase"/>
    <property type="match status" value="1"/>
</dbReference>
<evidence type="ECO:0000313" key="17">
    <source>
        <dbReference type="Proteomes" id="UP000677244"/>
    </source>
</evidence>
<dbReference type="InterPro" id="IPR036641">
    <property type="entry name" value="HPT_dom_sf"/>
</dbReference>
<dbReference type="Gene3D" id="3.30.565.10">
    <property type="entry name" value="Histidine kinase-like ATPase, C-terminal domain"/>
    <property type="match status" value="1"/>
</dbReference>
<dbReference type="SMART" id="SM00388">
    <property type="entry name" value="HisKA"/>
    <property type="match status" value="1"/>
</dbReference>
<dbReference type="InterPro" id="IPR036097">
    <property type="entry name" value="HisK_dim/P_sf"/>
</dbReference>
<dbReference type="PROSITE" id="PS50109">
    <property type="entry name" value="HIS_KIN"/>
    <property type="match status" value="1"/>
</dbReference>
<feature type="modified residue" description="4-aspartylphosphate" evidence="12">
    <location>
        <position position="526"/>
    </location>
</feature>
<evidence type="ECO:0000256" key="13">
    <source>
        <dbReference type="SAM" id="Phobius"/>
    </source>
</evidence>
<sequence length="722" mass="80760">MSGKRIIFYILGAFIIGTIILIYVEYNSTKHLNSLIRANKELMGEFKITENMLNAAKSKVVIERKIRGFIESGDTGYLTGLHSEFDEIQRSQHYLMSIPGDSHTVALIHKLDTNIQTKINLFHSVLHAYHRHGVKAAEDTINSNLPEWVSYNIESNVREITDARRDELSKITNSVQRSGKKALEFSYILIALVLLAAGVLLWYILYMIQKLIRSERKVRETARIKENFLANMSHEIRTPMNAILGFTQLLGQKKMDADAKHFVSTIQSSGENLLTIVNDILDISKIEAGMMRIEKLPFSLRGLVNSIEQMVEQRVHSKGIALTTSIDSSLPDILEGDPVRLTQIINNLLSNAIKFTERGSISLKITKKEIVSNTVILNIDISDTGIGIEPQKLKQIFGRFQQADDTITRQYGGTGLGLSIVKDLVDLLKGTISVESAPGTGTAFHLALPYIISTQQIPNNLGISEVPLANHVHPNFHILITEDNEANQSLLSHIFKNWNIQFDIANNGLEAIEKLKANEYNMVLMDIQMPVMDGYTAARKIRNELKAPIPIVAMTAHALPGEKEKCLSYGMNDYITKPVKQDQLRALINRFTSSVQPIVNGEAARSGVETNHYQYIQLGYLEDVSAGNKSYEKEVTQKFLQAVPVALQQLEQAFGEGNSEAMKRIAHNLKTTISVMGLNDILNPLLDEVEAGTSDLRNTINKITYTCDHAMIEAKQFHTTLL</sequence>
<dbReference type="Pfam" id="PF00512">
    <property type="entry name" value="HisKA"/>
    <property type="match status" value="1"/>
</dbReference>
<evidence type="ECO:0000256" key="11">
    <source>
        <dbReference type="ARBA" id="ARBA00023136"/>
    </source>
</evidence>
<dbReference type="InterPro" id="IPR005467">
    <property type="entry name" value="His_kinase_dom"/>
</dbReference>
<evidence type="ECO:0000256" key="5">
    <source>
        <dbReference type="ARBA" id="ARBA00022553"/>
    </source>
</evidence>
<comment type="subcellular location">
    <subcellularLocation>
        <location evidence="2">Cell membrane</location>
        <topology evidence="2">Multi-pass membrane protein</topology>
    </subcellularLocation>
</comment>
<dbReference type="PANTHER" id="PTHR45339">
    <property type="entry name" value="HYBRID SIGNAL TRANSDUCTION HISTIDINE KINASE J"/>
    <property type="match status" value="1"/>
</dbReference>
<dbReference type="EC" id="2.7.13.3" evidence="3"/>
<feature type="domain" description="Histidine kinase" evidence="14">
    <location>
        <begin position="231"/>
        <end position="452"/>
    </location>
</feature>
<organism evidence="16 17">
    <name type="scientific">Niastella soli</name>
    <dbReference type="NCBI Taxonomy" id="2821487"/>
    <lineage>
        <taxon>Bacteria</taxon>
        <taxon>Pseudomonadati</taxon>
        <taxon>Bacteroidota</taxon>
        <taxon>Chitinophagia</taxon>
        <taxon>Chitinophagales</taxon>
        <taxon>Chitinophagaceae</taxon>
        <taxon>Niastella</taxon>
    </lineage>
</organism>
<keyword evidence="4" id="KW-1003">Cell membrane</keyword>
<feature type="transmembrane region" description="Helical" evidence="13">
    <location>
        <begin position="187"/>
        <end position="208"/>
    </location>
</feature>
<dbReference type="CDD" id="cd17546">
    <property type="entry name" value="REC_hyHK_CKI1_RcsC-like"/>
    <property type="match status" value="1"/>
</dbReference>
<name>A0ABS3YSE8_9BACT</name>
<keyword evidence="11 13" id="KW-0472">Membrane</keyword>
<dbReference type="SUPFAM" id="SSF52172">
    <property type="entry name" value="CheY-like"/>
    <property type="match status" value="1"/>
</dbReference>
<evidence type="ECO:0000256" key="6">
    <source>
        <dbReference type="ARBA" id="ARBA00022692"/>
    </source>
</evidence>
<evidence type="ECO:0000313" key="16">
    <source>
        <dbReference type="EMBL" id="MBO9200810.1"/>
    </source>
</evidence>
<comment type="catalytic activity">
    <reaction evidence="1">
        <text>ATP + protein L-histidine = ADP + protein N-phospho-L-histidine.</text>
        <dbReference type="EC" id="2.7.13.3"/>
    </reaction>
</comment>
<dbReference type="InterPro" id="IPR001789">
    <property type="entry name" value="Sig_transdc_resp-reg_receiver"/>
</dbReference>
<evidence type="ECO:0000256" key="8">
    <source>
        <dbReference type="ARBA" id="ARBA00022840"/>
    </source>
</evidence>
<evidence type="ECO:0000256" key="9">
    <source>
        <dbReference type="ARBA" id="ARBA00022989"/>
    </source>
</evidence>
<proteinExistence type="predicted"/>
<dbReference type="Gene3D" id="1.10.287.130">
    <property type="match status" value="1"/>
</dbReference>
<evidence type="ECO:0000256" key="3">
    <source>
        <dbReference type="ARBA" id="ARBA00012438"/>
    </source>
</evidence>
<evidence type="ECO:0000256" key="10">
    <source>
        <dbReference type="ARBA" id="ARBA00023012"/>
    </source>
</evidence>
<keyword evidence="8" id="KW-0067">ATP-binding</keyword>
<feature type="domain" description="Response regulatory" evidence="15">
    <location>
        <begin position="477"/>
        <end position="592"/>
    </location>
</feature>
<dbReference type="Pfam" id="PF00072">
    <property type="entry name" value="Response_reg"/>
    <property type="match status" value="1"/>
</dbReference>
<evidence type="ECO:0000256" key="12">
    <source>
        <dbReference type="PROSITE-ProRule" id="PRU00169"/>
    </source>
</evidence>
<dbReference type="PANTHER" id="PTHR45339:SF1">
    <property type="entry name" value="HYBRID SIGNAL TRANSDUCTION HISTIDINE KINASE J"/>
    <property type="match status" value="1"/>
</dbReference>
<dbReference type="RefSeq" id="WP_209138847.1">
    <property type="nucleotide sequence ID" value="NZ_JAGHKO010000001.1"/>
</dbReference>
<dbReference type="SMART" id="SM00387">
    <property type="entry name" value="HATPase_c"/>
    <property type="match status" value="1"/>
</dbReference>
<keyword evidence="9 13" id="KW-1133">Transmembrane helix</keyword>
<dbReference type="InterPro" id="IPR011006">
    <property type="entry name" value="CheY-like_superfamily"/>
</dbReference>
<keyword evidence="5 12" id="KW-0597">Phosphoprotein</keyword>
<dbReference type="SMART" id="SM00448">
    <property type="entry name" value="REC"/>
    <property type="match status" value="1"/>
</dbReference>
<evidence type="ECO:0000256" key="4">
    <source>
        <dbReference type="ARBA" id="ARBA00022475"/>
    </source>
</evidence>
<evidence type="ECO:0000256" key="2">
    <source>
        <dbReference type="ARBA" id="ARBA00004651"/>
    </source>
</evidence>
<dbReference type="InterPro" id="IPR004358">
    <property type="entry name" value="Sig_transdc_His_kin-like_C"/>
</dbReference>
<evidence type="ECO:0000256" key="1">
    <source>
        <dbReference type="ARBA" id="ARBA00000085"/>
    </source>
</evidence>
<gene>
    <name evidence="16" type="ORF">J7I42_11090</name>
</gene>
<dbReference type="InterPro" id="IPR003594">
    <property type="entry name" value="HATPase_dom"/>
</dbReference>
<dbReference type="PROSITE" id="PS50110">
    <property type="entry name" value="RESPONSE_REGULATORY"/>
    <property type="match status" value="1"/>
</dbReference>
<accession>A0ABS3YSE8</accession>
<dbReference type="Pfam" id="PF02518">
    <property type="entry name" value="HATPase_c"/>
    <property type="match status" value="1"/>
</dbReference>
<keyword evidence="17" id="KW-1185">Reference proteome</keyword>
<dbReference type="SUPFAM" id="SSF47226">
    <property type="entry name" value="Histidine-containing phosphotransfer domain, HPT domain"/>
    <property type="match status" value="1"/>
</dbReference>
<dbReference type="Gene3D" id="3.40.50.2300">
    <property type="match status" value="1"/>
</dbReference>